<dbReference type="SUPFAM" id="SSF144217">
    <property type="entry name" value="CSL zinc finger"/>
    <property type="match status" value="1"/>
</dbReference>
<feature type="region of interest" description="Disordered" evidence="12">
    <location>
        <begin position="194"/>
        <end position="213"/>
    </location>
</feature>
<evidence type="ECO:0000259" key="14">
    <source>
        <dbReference type="PROSITE" id="PS51074"/>
    </source>
</evidence>
<organism evidence="15 16">
    <name type="scientific">Phaeosphaeria nodorum (strain SN15 / ATCC MYA-4574 / FGSC 10173)</name>
    <name type="common">Glume blotch fungus</name>
    <name type="synonym">Parastagonospora nodorum</name>
    <dbReference type="NCBI Taxonomy" id="321614"/>
    <lineage>
        <taxon>Eukaryota</taxon>
        <taxon>Fungi</taxon>
        <taxon>Dikarya</taxon>
        <taxon>Ascomycota</taxon>
        <taxon>Pezizomycotina</taxon>
        <taxon>Dothideomycetes</taxon>
        <taxon>Pleosporomycetidae</taxon>
        <taxon>Pleosporales</taxon>
        <taxon>Pleosporineae</taxon>
        <taxon>Phaeosphaeriaceae</taxon>
        <taxon>Parastagonospora</taxon>
    </lineage>
</organism>
<dbReference type="GO" id="GO:0005634">
    <property type="term" value="C:nucleus"/>
    <property type="evidence" value="ECO:0007669"/>
    <property type="project" value="UniProtKB-SubCell"/>
</dbReference>
<gene>
    <name evidence="15" type="ORF">JI435_036350</name>
</gene>
<evidence type="ECO:0000256" key="8">
    <source>
        <dbReference type="ARBA" id="ARBA00022723"/>
    </source>
</evidence>
<evidence type="ECO:0000256" key="11">
    <source>
        <dbReference type="ARBA" id="ARBA00023242"/>
    </source>
</evidence>
<evidence type="ECO:0000256" key="2">
    <source>
        <dbReference type="ARBA" id="ARBA00004123"/>
    </source>
</evidence>
<keyword evidence="8" id="KW-0479">Metal-binding</keyword>
<dbReference type="UniPathway" id="UPA00559"/>
<dbReference type="GO" id="GO:0046872">
    <property type="term" value="F:metal ion binding"/>
    <property type="evidence" value="ECO:0007669"/>
    <property type="project" value="UniProtKB-KW"/>
</dbReference>
<dbReference type="FunFam" id="1.10.287.110:FF:000384">
    <property type="entry name" value="Uncharacterized protein"/>
    <property type="match status" value="1"/>
</dbReference>
<dbReference type="Pfam" id="PF00226">
    <property type="entry name" value="DnaJ"/>
    <property type="match status" value="1"/>
</dbReference>
<comment type="function">
    <text evidence="1">Required for the first step of diphthamide biosynthesis, the transfer of 3-amino-3-carboxypropyl from S-adenosyl-L-methionine to a histidine residue. Diphthamide is a post-translational modification of histidine which occurs in elongation factor 2.</text>
</comment>
<evidence type="ECO:0000256" key="3">
    <source>
        <dbReference type="ARBA" id="ARBA00004496"/>
    </source>
</evidence>
<dbReference type="VEuPathDB" id="FungiDB:JI435_036350"/>
<dbReference type="OrthoDB" id="445556at2759"/>
<evidence type="ECO:0000256" key="5">
    <source>
        <dbReference type="ARBA" id="ARBA00006169"/>
    </source>
</evidence>
<name>A0A7U2HVH7_PHANO</name>
<dbReference type="SMART" id="SM00271">
    <property type="entry name" value="DnaJ"/>
    <property type="match status" value="1"/>
</dbReference>
<dbReference type="PANTHER" id="PTHR21454:SF46">
    <property type="entry name" value="DIPHTHAMIDE BIOSYNTHESIS PROTEIN 4"/>
    <property type="match status" value="1"/>
</dbReference>
<evidence type="ECO:0000256" key="6">
    <source>
        <dbReference type="ARBA" id="ARBA00021797"/>
    </source>
</evidence>
<proteinExistence type="inferred from homology"/>
<comment type="subcellular location">
    <subcellularLocation>
        <location evidence="3">Cytoplasm</location>
    </subcellularLocation>
    <subcellularLocation>
        <location evidence="2">Nucleus</location>
    </subcellularLocation>
</comment>
<dbReference type="InterPro" id="IPR007872">
    <property type="entry name" value="DPH_MB_dom"/>
</dbReference>
<dbReference type="AlphaFoldDB" id="A0A7U2HVH7"/>
<dbReference type="EMBL" id="CP069025">
    <property type="protein sequence ID" value="QRC93405.1"/>
    <property type="molecule type" value="Genomic_DNA"/>
</dbReference>
<dbReference type="PROSITE" id="PS50076">
    <property type="entry name" value="DNAJ_2"/>
    <property type="match status" value="1"/>
</dbReference>
<comment type="similarity">
    <text evidence="5">Belongs to the DPH4 family.</text>
</comment>
<evidence type="ECO:0000256" key="7">
    <source>
        <dbReference type="ARBA" id="ARBA00022490"/>
    </source>
</evidence>
<dbReference type="Gene3D" id="1.10.287.110">
    <property type="entry name" value="DnaJ domain"/>
    <property type="match status" value="1"/>
</dbReference>
<dbReference type="PANTHER" id="PTHR21454">
    <property type="entry name" value="DPH3 HOMOLOG-RELATED"/>
    <property type="match status" value="1"/>
</dbReference>
<dbReference type="Gene3D" id="3.10.660.10">
    <property type="entry name" value="DPH Zinc finger"/>
    <property type="match status" value="1"/>
</dbReference>
<evidence type="ECO:0000256" key="9">
    <source>
        <dbReference type="ARBA" id="ARBA00022833"/>
    </source>
</evidence>
<dbReference type="GO" id="GO:0005737">
    <property type="term" value="C:cytoplasm"/>
    <property type="evidence" value="ECO:0007669"/>
    <property type="project" value="UniProtKB-SubCell"/>
</dbReference>
<comment type="pathway">
    <text evidence="4">Protein modification; peptidyl-diphthamide biosynthesis.</text>
</comment>
<dbReference type="Proteomes" id="UP000663193">
    <property type="component" value="Chromosome 3"/>
</dbReference>
<evidence type="ECO:0000256" key="4">
    <source>
        <dbReference type="ARBA" id="ARBA00005156"/>
    </source>
</evidence>
<feature type="domain" description="DPH-type MB" evidence="14">
    <location>
        <begin position="174"/>
        <end position="261"/>
    </location>
</feature>
<protein>
    <recommendedName>
        <fullName evidence="6">Diphthamide biosynthesis protein 4</fullName>
    </recommendedName>
</protein>
<evidence type="ECO:0000256" key="10">
    <source>
        <dbReference type="ARBA" id="ARBA00023004"/>
    </source>
</evidence>
<dbReference type="InterPro" id="IPR036671">
    <property type="entry name" value="DPH_MB_sf"/>
</dbReference>
<keyword evidence="16" id="KW-1185">Reference proteome</keyword>
<sequence>MAAATDAFAQRNLDSTFTHSTHEAKPQFSPPTLEPEYAVAESTNANPTNTKLRILAPTPIVVAMSYTKDYYATLNLPLPRPGSPTTSTADIRRAYKLALLGAHPDKQTGQARSAHTVDEVREAYAVLMDAEKRRAYDEWVVRNGGVLGGGSGNVDVGGGGGGGGGGVSQEFLAGLEVLDLSDFCVLDPRFEFGEEGAEGEGDKERGDDEEGQMEWTRACRCGDENGFRILEEELEDAEQRGEGEVLVGCGGCSLWVRVGFGREGE</sequence>
<evidence type="ECO:0000313" key="15">
    <source>
        <dbReference type="EMBL" id="QRC93405.1"/>
    </source>
</evidence>
<dbReference type="PROSITE" id="PS51074">
    <property type="entry name" value="DPH_MB"/>
    <property type="match status" value="1"/>
</dbReference>
<evidence type="ECO:0000259" key="13">
    <source>
        <dbReference type="PROSITE" id="PS50076"/>
    </source>
</evidence>
<keyword evidence="9" id="KW-0862">Zinc</keyword>
<keyword evidence="11" id="KW-0539">Nucleus</keyword>
<keyword evidence="7" id="KW-0963">Cytoplasm</keyword>
<accession>A0A7U2HVH7</accession>
<evidence type="ECO:0000313" key="16">
    <source>
        <dbReference type="Proteomes" id="UP000663193"/>
    </source>
</evidence>
<dbReference type="CDD" id="cd06257">
    <property type="entry name" value="DnaJ"/>
    <property type="match status" value="1"/>
</dbReference>
<dbReference type="Pfam" id="PF05207">
    <property type="entry name" value="Zn_ribbon_CSL"/>
    <property type="match status" value="1"/>
</dbReference>
<evidence type="ECO:0000256" key="12">
    <source>
        <dbReference type="SAM" id="MobiDB-lite"/>
    </source>
</evidence>
<keyword evidence="10" id="KW-0408">Iron</keyword>
<dbReference type="InterPro" id="IPR036869">
    <property type="entry name" value="J_dom_sf"/>
</dbReference>
<dbReference type="InterPro" id="IPR044248">
    <property type="entry name" value="DPH3/4-like"/>
</dbReference>
<dbReference type="SUPFAM" id="SSF46565">
    <property type="entry name" value="Chaperone J-domain"/>
    <property type="match status" value="1"/>
</dbReference>
<dbReference type="InterPro" id="IPR001623">
    <property type="entry name" value="DnaJ_domain"/>
</dbReference>
<evidence type="ECO:0000256" key="1">
    <source>
        <dbReference type="ARBA" id="ARBA00003474"/>
    </source>
</evidence>
<reference evidence="16" key="1">
    <citation type="journal article" date="2021" name="BMC Genomics">
        <title>Chromosome-level genome assembly and manually-curated proteome of model necrotroph Parastagonospora nodorum Sn15 reveals a genome-wide trove of candidate effector homologs, and redundancy of virulence-related functions within an accessory chromosome.</title>
        <authorList>
            <person name="Bertazzoni S."/>
            <person name="Jones D.A.B."/>
            <person name="Phan H.T."/>
            <person name="Tan K.-C."/>
            <person name="Hane J.K."/>
        </authorList>
    </citation>
    <scope>NUCLEOTIDE SEQUENCE [LARGE SCALE GENOMIC DNA]</scope>
    <source>
        <strain evidence="16">SN15 / ATCC MYA-4574 / FGSC 10173)</strain>
    </source>
</reference>
<feature type="domain" description="J" evidence="13">
    <location>
        <begin position="69"/>
        <end position="140"/>
    </location>
</feature>
<feature type="region of interest" description="Disordered" evidence="12">
    <location>
        <begin position="13"/>
        <end position="32"/>
    </location>
</feature>
<dbReference type="GO" id="GO:0017183">
    <property type="term" value="P:protein histidyl modification to diphthamide"/>
    <property type="evidence" value="ECO:0007669"/>
    <property type="project" value="UniProtKB-UniPathway"/>
</dbReference>